<protein>
    <submittedName>
        <fullName evidence="1">Uncharacterized protein</fullName>
    </submittedName>
</protein>
<reference evidence="1" key="2">
    <citation type="journal article" date="2023" name="IMA Fungus">
        <title>Comparative genomic study of the Penicillium genus elucidates a diverse pangenome and 15 lateral gene transfer events.</title>
        <authorList>
            <person name="Petersen C."/>
            <person name="Sorensen T."/>
            <person name="Nielsen M.R."/>
            <person name="Sondergaard T.E."/>
            <person name="Sorensen J.L."/>
            <person name="Fitzpatrick D.A."/>
            <person name="Frisvad J.C."/>
            <person name="Nielsen K.L."/>
        </authorList>
    </citation>
    <scope>NUCLEOTIDE SEQUENCE</scope>
    <source>
        <strain evidence="1">IBT 30069</strain>
    </source>
</reference>
<accession>A0A9W9FYQ1</accession>
<dbReference type="EMBL" id="JAPQKH010000003">
    <property type="protein sequence ID" value="KAJ5108859.1"/>
    <property type="molecule type" value="Genomic_DNA"/>
</dbReference>
<gene>
    <name evidence="1" type="ORF">N7456_005534</name>
</gene>
<dbReference type="OrthoDB" id="4355518at2759"/>
<evidence type="ECO:0000313" key="2">
    <source>
        <dbReference type="Proteomes" id="UP001149165"/>
    </source>
</evidence>
<name>A0A9W9FYQ1_9EURO</name>
<evidence type="ECO:0000313" key="1">
    <source>
        <dbReference type="EMBL" id="KAJ5108859.1"/>
    </source>
</evidence>
<comment type="caution">
    <text evidence="1">The sequence shown here is derived from an EMBL/GenBank/DDBJ whole genome shotgun (WGS) entry which is preliminary data.</text>
</comment>
<reference evidence="1" key="1">
    <citation type="submission" date="2022-11" db="EMBL/GenBank/DDBJ databases">
        <authorList>
            <person name="Petersen C."/>
        </authorList>
    </citation>
    <scope>NUCLEOTIDE SEQUENCE</scope>
    <source>
        <strain evidence="1">IBT 30069</strain>
    </source>
</reference>
<dbReference type="Proteomes" id="UP001149165">
    <property type="component" value="Unassembled WGS sequence"/>
</dbReference>
<organism evidence="1 2">
    <name type="scientific">Penicillium angulare</name>
    <dbReference type="NCBI Taxonomy" id="116970"/>
    <lineage>
        <taxon>Eukaryota</taxon>
        <taxon>Fungi</taxon>
        <taxon>Dikarya</taxon>
        <taxon>Ascomycota</taxon>
        <taxon>Pezizomycotina</taxon>
        <taxon>Eurotiomycetes</taxon>
        <taxon>Eurotiomycetidae</taxon>
        <taxon>Eurotiales</taxon>
        <taxon>Aspergillaceae</taxon>
        <taxon>Penicillium</taxon>
    </lineage>
</organism>
<dbReference type="AlphaFoldDB" id="A0A9W9FYQ1"/>
<proteinExistence type="predicted"/>
<sequence>MCFGFSELKPQPPSRAAYGEDGYSQYLRDYNAYQKAVHGYNTNKKKRKARRPNHTAALAGSGVVHAGYVSGTGC</sequence>
<keyword evidence="2" id="KW-1185">Reference proteome</keyword>